<evidence type="ECO:0000313" key="1">
    <source>
        <dbReference type="EMBL" id="KAI3786914.1"/>
    </source>
</evidence>
<proteinExistence type="predicted"/>
<evidence type="ECO:0000313" key="2">
    <source>
        <dbReference type="Proteomes" id="UP001056120"/>
    </source>
</evidence>
<organism evidence="1 2">
    <name type="scientific">Smallanthus sonchifolius</name>
    <dbReference type="NCBI Taxonomy" id="185202"/>
    <lineage>
        <taxon>Eukaryota</taxon>
        <taxon>Viridiplantae</taxon>
        <taxon>Streptophyta</taxon>
        <taxon>Embryophyta</taxon>
        <taxon>Tracheophyta</taxon>
        <taxon>Spermatophyta</taxon>
        <taxon>Magnoliopsida</taxon>
        <taxon>eudicotyledons</taxon>
        <taxon>Gunneridae</taxon>
        <taxon>Pentapetalae</taxon>
        <taxon>asterids</taxon>
        <taxon>campanulids</taxon>
        <taxon>Asterales</taxon>
        <taxon>Asteraceae</taxon>
        <taxon>Asteroideae</taxon>
        <taxon>Heliantheae alliance</taxon>
        <taxon>Millerieae</taxon>
        <taxon>Smallanthus</taxon>
    </lineage>
</organism>
<name>A0ACB9GTS8_9ASTR</name>
<dbReference type="EMBL" id="CM042030">
    <property type="protein sequence ID" value="KAI3786914.1"/>
    <property type="molecule type" value="Genomic_DNA"/>
</dbReference>
<reference evidence="2" key="1">
    <citation type="journal article" date="2022" name="Mol. Ecol. Resour.">
        <title>The genomes of chicory, endive, great burdock and yacon provide insights into Asteraceae palaeo-polyploidization history and plant inulin production.</title>
        <authorList>
            <person name="Fan W."/>
            <person name="Wang S."/>
            <person name="Wang H."/>
            <person name="Wang A."/>
            <person name="Jiang F."/>
            <person name="Liu H."/>
            <person name="Zhao H."/>
            <person name="Xu D."/>
            <person name="Zhang Y."/>
        </authorList>
    </citation>
    <scope>NUCLEOTIDE SEQUENCE [LARGE SCALE GENOMIC DNA]</scope>
    <source>
        <strain evidence="2">cv. Yunnan</strain>
    </source>
</reference>
<comment type="caution">
    <text evidence="1">The sequence shown here is derived from an EMBL/GenBank/DDBJ whole genome shotgun (WGS) entry which is preliminary data.</text>
</comment>
<reference evidence="1 2" key="2">
    <citation type="journal article" date="2022" name="Mol. Ecol. Resour.">
        <title>The genomes of chicory, endive, great burdock and yacon provide insights into Asteraceae paleo-polyploidization history and plant inulin production.</title>
        <authorList>
            <person name="Fan W."/>
            <person name="Wang S."/>
            <person name="Wang H."/>
            <person name="Wang A."/>
            <person name="Jiang F."/>
            <person name="Liu H."/>
            <person name="Zhao H."/>
            <person name="Xu D."/>
            <person name="Zhang Y."/>
        </authorList>
    </citation>
    <scope>NUCLEOTIDE SEQUENCE [LARGE SCALE GENOMIC DNA]</scope>
    <source>
        <strain evidence="2">cv. Yunnan</strain>
        <tissue evidence="1">Leaves</tissue>
    </source>
</reference>
<dbReference type="Proteomes" id="UP001056120">
    <property type="component" value="Linkage Group LG13"/>
</dbReference>
<keyword evidence="2" id="KW-1185">Reference proteome</keyword>
<accession>A0ACB9GTS8</accession>
<protein>
    <submittedName>
        <fullName evidence="1">Uncharacterized protein</fullName>
    </submittedName>
</protein>
<sequence>MSFAEGEDNVNQTTKWRRELLSHKSQLTSLFGADALWSVGYIRAKVRMAIFDNGFRSNHPHFRNIKERTNWTNEDTLNENLGHDLCFPCVYRCTDAFNYAITSNMDVLNLSIGGPDYLDLPFVENVLELTTSNILMVCNWK</sequence>
<gene>
    <name evidence="1" type="ORF">L1987_40992</name>
</gene>